<dbReference type="SUPFAM" id="SSF48452">
    <property type="entry name" value="TPR-like"/>
    <property type="match status" value="1"/>
</dbReference>
<keyword evidence="3" id="KW-1185">Reference proteome</keyword>
<dbReference type="KEGG" id="cqi:110712888"/>
<dbReference type="PANTHER" id="PTHR47643:SF2">
    <property type="entry name" value="TPR DOMAIN PROTEIN (AFU_ORTHOLOGUE AFUA_5G12710)"/>
    <property type="match status" value="1"/>
</dbReference>
<dbReference type="InterPro" id="IPR046341">
    <property type="entry name" value="SET_dom_sf"/>
</dbReference>
<dbReference type="InterPro" id="IPR011990">
    <property type="entry name" value="TPR-like_helical_dom_sf"/>
</dbReference>
<dbReference type="Proteomes" id="UP000596660">
    <property type="component" value="Unplaced"/>
</dbReference>
<dbReference type="AlphaFoldDB" id="A0A803L1T4"/>
<evidence type="ECO:0000313" key="3">
    <source>
        <dbReference type="Proteomes" id="UP000596660"/>
    </source>
</evidence>
<dbReference type="OMA" id="FAYFDPL"/>
<dbReference type="InterPro" id="IPR053209">
    <property type="entry name" value="Gramillin-biosynth_MTr"/>
</dbReference>
<dbReference type="InterPro" id="IPR019734">
    <property type="entry name" value="TPR_rpt"/>
</dbReference>
<gene>
    <name evidence="2" type="primary">LOC110712888</name>
</gene>
<dbReference type="Gene3D" id="1.25.40.10">
    <property type="entry name" value="Tetratricopeptide repeat domain"/>
    <property type="match status" value="1"/>
</dbReference>
<dbReference type="SUPFAM" id="SSF82199">
    <property type="entry name" value="SET domain"/>
    <property type="match status" value="1"/>
</dbReference>
<dbReference type="PROSITE" id="PS50280">
    <property type="entry name" value="SET"/>
    <property type="match status" value="1"/>
</dbReference>
<organism evidence="2 3">
    <name type="scientific">Chenopodium quinoa</name>
    <name type="common">Quinoa</name>
    <dbReference type="NCBI Taxonomy" id="63459"/>
    <lineage>
        <taxon>Eukaryota</taxon>
        <taxon>Viridiplantae</taxon>
        <taxon>Streptophyta</taxon>
        <taxon>Embryophyta</taxon>
        <taxon>Tracheophyta</taxon>
        <taxon>Spermatophyta</taxon>
        <taxon>Magnoliopsida</taxon>
        <taxon>eudicotyledons</taxon>
        <taxon>Gunneridae</taxon>
        <taxon>Pentapetalae</taxon>
        <taxon>Caryophyllales</taxon>
        <taxon>Chenopodiaceae</taxon>
        <taxon>Chenopodioideae</taxon>
        <taxon>Atripliceae</taxon>
        <taxon>Chenopodium</taxon>
    </lineage>
</organism>
<dbReference type="SMART" id="SM00317">
    <property type="entry name" value="SET"/>
    <property type="match status" value="1"/>
</dbReference>
<evidence type="ECO:0000259" key="1">
    <source>
        <dbReference type="PROSITE" id="PS50280"/>
    </source>
</evidence>
<dbReference type="OrthoDB" id="1028014at2759"/>
<dbReference type="Pfam" id="PF00856">
    <property type="entry name" value="SET"/>
    <property type="match status" value="1"/>
</dbReference>
<dbReference type="GeneID" id="110712888"/>
<dbReference type="SMR" id="A0A803L1T4"/>
<dbReference type="Gene3D" id="2.170.270.10">
    <property type="entry name" value="SET domain"/>
    <property type="match status" value="1"/>
</dbReference>
<sequence>MEEETTLQQLRSKATELLLREDWNESIKVYSKFISLCQQLLSNTIQQSDLLKLQKSLCLSFSNRAEARFRLRDFEEALKDCDEALQIDNTHFKTLVCKGKILLNLNRYSLALDCFKGVLGLESQQCNGNLEMLNGFIEKCKKLDYLSRTGNFDVSDWISGGFSGVCPELGEFVGNVEIKRSEISGRGLFSTKNIDVGSLILVTKAVATERCILPKCSNGVLGENAQLVMWKNFIDKVNESASKCPKIRHLISKLSIGENEDDLEVPDISLFKPETEGVNFPTEDLDVDKILSVLDVNSLVEEAVSSKVLGKNSDYYGIGLWLLPCLINHSCSPNARRLHIGDYVVVLASRVVKAGEEITFAYYDVLSPFSKRKEMAKTWGFQCECKRCKYEEEMQSKPEIGEIEKGIERGVDVGCAIFRLEECMRRWVMRGKEKGYFRASFWKAFSEAYESEKTVRRWGRKIPALEPIVDSLVEAVGGDERVLKVLVRKLKKSGNGFAEMERAIKLGRGVYGKIVKKQALRILLELGVHE</sequence>
<reference evidence="2" key="1">
    <citation type="journal article" date="2017" name="Nature">
        <title>The genome of Chenopodium quinoa.</title>
        <authorList>
            <person name="Jarvis D.E."/>
            <person name="Ho Y.S."/>
            <person name="Lightfoot D.J."/>
            <person name="Schmoeckel S.M."/>
            <person name="Li B."/>
            <person name="Borm T.J.A."/>
            <person name="Ohyanagi H."/>
            <person name="Mineta K."/>
            <person name="Michell C.T."/>
            <person name="Saber N."/>
            <person name="Kharbatia N.M."/>
            <person name="Rupper R.R."/>
            <person name="Sharp A.R."/>
            <person name="Dally N."/>
            <person name="Boughton B.A."/>
            <person name="Woo Y.H."/>
            <person name="Gao G."/>
            <person name="Schijlen E.G.W.M."/>
            <person name="Guo X."/>
            <person name="Momin A.A."/>
            <person name="Negrao S."/>
            <person name="Al-Babili S."/>
            <person name="Gehring C."/>
            <person name="Roessner U."/>
            <person name="Jung C."/>
            <person name="Murphy K."/>
            <person name="Arold S.T."/>
            <person name="Gojobori T."/>
            <person name="van der Linden C.G."/>
            <person name="van Loo E.N."/>
            <person name="Jellen E.N."/>
            <person name="Maughan P.J."/>
            <person name="Tester M."/>
        </authorList>
    </citation>
    <scope>NUCLEOTIDE SEQUENCE [LARGE SCALE GENOMIC DNA]</scope>
    <source>
        <strain evidence="2">cv. PI 614886</strain>
    </source>
</reference>
<dbReference type="InterPro" id="IPR001214">
    <property type="entry name" value="SET_dom"/>
</dbReference>
<reference evidence="2" key="2">
    <citation type="submission" date="2021-03" db="UniProtKB">
        <authorList>
            <consortium name="EnsemblPlants"/>
        </authorList>
    </citation>
    <scope>IDENTIFICATION</scope>
</reference>
<protein>
    <recommendedName>
        <fullName evidence="1">SET domain-containing protein</fullName>
    </recommendedName>
</protein>
<evidence type="ECO:0000313" key="2">
    <source>
        <dbReference type="EnsemblPlants" id="AUR62005822-RA:cds"/>
    </source>
</evidence>
<dbReference type="CDD" id="cd20071">
    <property type="entry name" value="SET_SMYD"/>
    <property type="match status" value="1"/>
</dbReference>
<dbReference type="EnsemblPlants" id="AUR62005822-RA">
    <property type="protein sequence ID" value="AUR62005822-RA:cds"/>
    <property type="gene ID" value="AUR62005822"/>
</dbReference>
<name>A0A803L1T4_CHEQI</name>
<dbReference type="SMART" id="SM00028">
    <property type="entry name" value="TPR"/>
    <property type="match status" value="3"/>
</dbReference>
<dbReference type="Gramene" id="AUR62005822-RA">
    <property type="protein sequence ID" value="AUR62005822-RA:cds"/>
    <property type="gene ID" value="AUR62005822"/>
</dbReference>
<dbReference type="PANTHER" id="PTHR47643">
    <property type="entry name" value="TPR DOMAIN PROTEIN (AFU_ORTHOLOGUE AFUA_5G12710)"/>
    <property type="match status" value="1"/>
</dbReference>
<dbReference type="RefSeq" id="XP_021747041.1">
    <property type="nucleotide sequence ID" value="XM_021891349.1"/>
</dbReference>
<proteinExistence type="predicted"/>
<feature type="domain" description="SET" evidence="1">
    <location>
        <begin position="174"/>
        <end position="363"/>
    </location>
</feature>
<accession>A0A803L1T4</accession>